<dbReference type="KEGG" id="nta:107786231"/>
<accession>A0A1S3XW94</accession>
<dbReference type="KEGG" id="nta:107769504"/>
<dbReference type="AlphaFoldDB" id="A0A1S3XW94"/>
<evidence type="ECO:0000313" key="1">
    <source>
        <dbReference type="RefSeq" id="XP_016444211.1"/>
    </source>
</evidence>
<proteinExistence type="predicted"/>
<dbReference type="PaxDb" id="4097-A0A1S3XW94"/>
<dbReference type="PANTHER" id="PTHR48156:SF1">
    <property type="entry name" value="TRANSMEMBRANE PROTEIN"/>
    <property type="match status" value="1"/>
</dbReference>
<dbReference type="PANTHER" id="PTHR48156">
    <property type="entry name" value="TRANSMEMBRANE PROTEIN"/>
    <property type="match status" value="1"/>
</dbReference>
<protein>
    <submittedName>
        <fullName evidence="1 2">Uncharacterized protein</fullName>
    </submittedName>
</protein>
<sequence>MAVPWSMTLWVAKMVWVALSGWVVSCLTIADEVAGSIRSGDIGPFHVG</sequence>
<dbReference type="RefSeq" id="XP_016463164.1">
    <property type="nucleotide sequence ID" value="XM_016607678.1"/>
</dbReference>
<dbReference type="RefSeq" id="XP_016444211.1">
    <property type="nucleotide sequence ID" value="XM_016588725.1"/>
</dbReference>
<evidence type="ECO:0000313" key="2">
    <source>
        <dbReference type="RefSeq" id="XP_016463164.1"/>
    </source>
</evidence>
<organism evidence="1">
    <name type="scientific">Nicotiana tabacum</name>
    <name type="common">Common tobacco</name>
    <dbReference type="NCBI Taxonomy" id="4097"/>
    <lineage>
        <taxon>Eukaryota</taxon>
        <taxon>Viridiplantae</taxon>
        <taxon>Streptophyta</taxon>
        <taxon>Embryophyta</taxon>
        <taxon>Tracheophyta</taxon>
        <taxon>Spermatophyta</taxon>
        <taxon>Magnoliopsida</taxon>
        <taxon>eudicotyledons</taxon>
        <taxon>Gunneridae</taxon>
        <taxon>Pentapetalae</taxon>
        <taxon>asterids</taxon>
        <taxon>lamiids</taxon>
        <taxon>Solanales</taxon>
        <taxon>Solanaceae</taxon>
        <taxon>Nicotianoideae</taxon>
        <taxon>Nicotianeae</taxon>
        <taxon>Nicotiana</taxon>
    </lineage>
</organism>
<name>A0A1S3XW94_TOBAC</name>
<dbReference type="OrthoDB" id="603217at2759"/>
<gene>
    <name evidence="1" type="primary">LOC107769504</name>
    <name evidence="2" type="synonym">LOC107786231</name>
</gene>
<reference evidence="1 2" key="1">
    <citation type="submission" date="2025-04" db="UniProtKB">
        <authorList>
            <consortium name="RefSeq"/>
        </authorList>
    </citation>
    <scope>IDENTIFICATION</scope>
</reference>